<dbReference type="Proteomes" id="UP001196413">
    <property type="component" value="Unassembled WGS sequence"/>
</dbReference>
<sequence>MLAFTVSGFSLPVNMVWTSQETEALQFPGISRSAMEVQAFVQRLTMQAVFNVLEEQGRRAGLFPAVISGILDQLTVRSNYSALQCDKIHANPMNADRLMRLCLDILLNFVSRNDRCMKLLITVHASKRLKKLNSVRKRLCSANSHGGPS</sequence>
<proteinExistence type="predicted"/>
<keyword evidence="2" id="KW-1185">Reference proteome</keyword>
<protein>
    <submittedName>
        <fullName evidence="1">Uncharacterized protein</fullName>
    </submittedName>
</protein>
<organism evidence="1 2">
    <name type="scientific">Parelaphostrongylus tenuis</name>
    <name type="common">Meningeal worm</name>
    <dbReference type="NCBI Taxonomy" id="148309"/>
    <lineage>
        <taxon>Eukaryota</taxon>
        <taxon>Metazoa</taxon>
        <taxon>Ecdysozoa</taxon>
        <taxon>Nematoda</taxon>
        <taxon>Chromadorea</taxon>
        <taxon>Rhabditida</taxon>
        <taxon>Rhabditina</taxon>
        <taxon>Rhabditomorpha</taxon>
        <taxon>Strongyloidea</taxon>
        <taxon>Metastrongylidae</taxon>
        <taxon>Parelaphostrongylus</taxon>
    </lineage>
</organism>
<evidence type="ECO:0000313" key="2">
    <source>
        <dbReference type="Proteomes" id="UP001196413"/>
    </source>
</evidence>
<accession>A0AAD5MQU2</accession>
<dbReference type="AlphaFoldDB" id="A0AAD5MQU2"/>
<comment type="caution">
    <text evidence="1">The sequence shown here is derived from an EMBL/GenBank/DDBJ whole genome shotgun (WGS) entry which is preliminary data.</text>
</comment>
<reference evidence="1" key="1">
    <citation type="submission" date="2021-06" db="EMBL/GenBank/DDBJ databases">
        <title>Parelaphostrongylus tenuis whole genome reference sequence.</title>
        <authorList>
            <person name="Garwood T.J."/>
            <person name="Larsen P.A."/>
            <person name="Fountain-Jones N.M."/>
            <person name="Garbe J.R."/>
            <person name="Macchietto M.G."/>
            <person name="Kania S.A."/>
            <person name="Gerhold R.W."/>
            <person name="Richards J.E."/>
            <person name="Wolf T.M."/>
        </authorList>
    </citation>
    <scope>NUCLEOTIDE SEQUENCE</scope>
    <source>
        <strain evidence="1">MNPRO001-30</strain>
        <tissue evidence="1">Meninges</tissue>
    </source>
</reference>
<dbReference type="EMBL" id="JAHQIW010001375">
    <property type="protein sequence ID" value="KAJ1352411.1"/>
    <property type="molecule type" value="Genomic_DNA"/>
</dbReference>
<gene>
    <name evidence="1" type="ORF">KIN20_008739</name>
</gene>
<evidence type="ECO:0000313" key="1">
    <source>
        <dbReference type="EMBL" id="KAJ1352411.1"/>
    </source>
</evidence>
<name>A0AAD5MQU2_PARTN</name>